<feature type="compositionally biased region" description="Basic and acidic residues" evidence="20">
    <location>
        <begin position="367"/>
        <end position="379"/>
    </location>
</feature>
<feature type="region of interest" description="Disordered" evidence="20">
    <location>
        <begin position="285"/>
        <end position="384"/>
    </location>
</feature>
<protein>
    <recommendedName>
        <fullName evidence="13">Eukaryotic translation initiation factor 2-alpha kinase 1</fullName>
        <ecNumber evidence="1">2.7.11.1</ecNumber>
    </recommendedName>
    <alternativeName>
        <fullName evidence="15">Heme-regulated eukaryotic initiation factor eIF-2-alpha kinase</fullName>
    </alternativeName>
    <alternativeName>
        <fullName evidence="14">Hemin-sensitive initiation factor 2-alpha kinase</fullName>
    </alternativeName>
</protein>
<comment type="subunit">
    <text evidence="16">Synthesized in an inactive form that binds to the N-terminal domain of CDC37. Has to be associated with a multiprotein complex containing Hsp90, CDC37 and PPP5C for maturation and activation by autophosphorylation. The phosphatase PPP5C modulates this activation. Homodimer; homodimerizes in presence of heme, forming a disulfide-linked inactive homodimer. Interacts with DELE1; binds both to full-length DELE1 and processed form of DELE1 (S-DELE1) in response to stress, leading to activate its protein kinase activity and trigger the integrated stress response (ISR).</text>
</comment>
<evidence type="ECO:0000256" key="5">
    <source>
        <dbReference type="ARBA" id="ARBA00022737"/>
    </source>
</evidence>
<evidence type="ECO:0000256" key="17">
    <source>
        <dbReference type="ARBA" id="ARBA00048659"/>
    </source>
</evidence>
<reference evidence="22 23" key="1">
    <citation type="submission" date="2022-05" db="EMBL/GenBank/DDBJ databases">
        <authorList>
            <consortium name="Genoscope - CEA"/>
            <person name="William W."/>
        </authorList>
    </citation>
    <scope>NUCLEOTIDE SEQUENCE [LARGE SCALE GENOMIC DNA]</scope>
</reference>
<feature type="compositionally biased region" description="Polar residues" evidence="20">
    <location>
        <begin position="285"/>
        <end position="322"/>
    </location>
</feature>
<evidence type="ECO:0000256" key="12">
    <source>
        <dbReference type="ARBA" id="ARBA00037982"/>
    </source>
</evidence>
<dbReference type="PROSITE" id="PS50011">
    <property type="entry name" value="PROTEIN_KINASE_DOM"/>
    <property type="match status" value="1"/>
</dbReference>
<name>A0ABN8MGY3_9CNID</name>
<comment type="caution">
    <text evidence="22">The sequence shown here is derived from an EMBL/GenBank/DDBJ whole genome shotgun (WGS) entry which is preliminary data.</text>
</comment>
<dbReference type="Gene3D" id="3.30.200.20">
    <property type="entry name" value="Phosphorylase Kinase, domain 1"/>
    <property type="match status" value="1"/>
</dbReference>
<dbReference type="PROSITE" id="PS00108">
    <property type="entry name" value="PROTEIN_KINASE_ST"/>
    <property type="match status" value="1"/>
</dbReference>
<evidence type="ECO:0000256" key="3">
    <source>
        <dbReference type="ARBA" id="ARBA00022553"/>
    </source>
</evidence>
<feature type="compositionally biased region" description="Low complexity" evidence="20">
    <location>
        <begin position="331"/>
        <end position="365"/>
    </location>
</feature>
<keyword evidence="23" id="KW-1185">Reference proteome</keyword>
<feature type="binding site" evidence="19">
    <location>
        <position position="204"/>
    </location>
    <ligand>
        <name>ATP</name>
        <dbReference type="ChEBI" id="CHEBI:30616"/>
    </ligand>
</feature>
<evidence type="ECO:0000313" key="22">
    <source>
        <dbReference type="EMBL" id="CAH3027840.1"/>
    </source>
</evidence>
<organism evidence="22 23">
    <name type="scientific">Porites evermanni</name>
    <dbReference type="NCBI Taxonomy" id="104178"/>
    <lineage>
        <taxon>Eukaryota</taxon>
        <taxon>Metazoa</taxon>
        <taxon>Cnidaria</taxon>
        <taxon>Anthozoa</taxon>
        <taxon>Hexacorallia</taxon>
        <taxon>Scleractinia</taxon>
        <taxon>Fungiina</taxon>
        <taxon>Poritidae</taxon>
        <taxon>Porites</taxon>
    </lineage>
</organism>
<keyword evidence="6 19" id="KW-0547">Nucleotide-binding</keyword>
<comment type="similarity">
    <text evidence="12">Belongs to the protein kinase superfamily. Ser/Thr protein kinase family. GCN2 subfamily.</text>
</comment>
<keyword evidence="10" id="KW-1015">Disulfide bond</keyword>
<keyword evidence="3" id="KW-0597">Phosphoprotein</keyword>
<keyword evidence="9" id="KW-0832">Ubl conjugation</keyword>
<evidence type="ECO:0000256" key="13">
    <source>
        <dbReference type="ARBA" id="ARBA00040433"/>
    </source>
</evidence>
<dbReference type="PANTHER" id="PTHR11042">
    <property type="entry name" value="EUKARYOTIC TRANSLATION INITIATION FACTOR 2-ALPHA KINASE EIF2-ALPHA KINASE -RELATED"/>
    <property type="match status" value="1"/>
</dbReference>
<evidence type="ECO:0000259" key="21">
    <source>
        <dbReference type="PROSITE" id="PS50011"/>
    </source>
</evidence>
<evidence type="ECO:0000256" key="6">
    <source>
        <dbReference type="ARBA" id="ARBA00022741"/>
    </source>
</evidence>
<evidence type="ECO:0000256" key="14">
    <source>
        <dbReference type="ARBA" id="ARBA00042456"/>
    </source>
</evidence>
<dbReference type="InterPro" id="IPR000719">
    <property type="entry name" value="Prot_kinase_dom"/>
</dbReference>
<evidence type="ECO:0000256" key="4">
    <source>
        <dbReference type="ARBA" id="ARBA00022679"/>
    </source>
</evidence>
<evidence type="ECO:0000256" key="1">
    <source>
        <dbReference type="ARBA" id="ARBA00012513"/>
    </source>
</evidence>
<dbReference type="InterPro" id="IPR054521">
    <property type="entry name" value="HRI2_3H"/>
</dbReference>
<dbReference type="PANTHER" id="PTHR11042:SF160">
    <property type="entry name" value="EUKARYOTIC TRANSLATION INITIATION FACTOR 2-ALPHA KINASE 1"/>
    <property type="match status" value="1"/>
</dbReference>
<feature type="domain" description="Protein kinase" evidence="21">
    <location>
        <begin position="170"/>
        <end position="622"/>
    </location>
</feature>
<evidence type="ECO:0000256" key="11">
    <source>
        <dbReference type="ARBA" id="ARBA00023193"/>
    </source>
</evidence>
<keyword evidence="7" id="KW-0418">Kinase</keyword>
<dbReference type="Pfam" id="PF22949">
    <property type="entry name" value="HRI2_3H"/>
    <property type="match status" value="1"/>
</dbReference>
<accession>A0ABN8MGY3</accession>
<dbReference type="EMBL" id="CALNXI010000474">
    <property type="protein sequence ID" value="CAH3027840.1"/>
    <property type="molecule type" value="Genomic_DNA"/>
</dbReference>
<dbReference type="InterPro" id="IPR017441">
    <property type="entry name" value="Protein_kinase_ATP_BS"/>
</dbReference>
<dbReference type="InterPro" id="IPR008271">
    <property type="entry name" value="Ser/Thr_kinase_AS"/>
</dbReference>
<dbReference type="PROSITE" id="PS00107">
    <property type="entry name" value="PROTEIN_KINASE_ATP"/>
    <property type="match status" value="1"/>
</dbReference>
<dbReference type="InterPro" id="IPR050339">
    <property type="entry name" value="CC_SR_Kinase"/>
</dbReference>
<dbReference type="SUPFAM" id="SSF56112">
    <property type="entry name" value="Protein kinase-like (PK-like)"/>
    <property type="match status" value="1"/>
</dbReference>
<keyword evidence="4" id="KW-0808">Transferase</keyword>
<evidence type="ECO:0000256" key="15">
    <source>
        <dbReference type="ARBA" id="ARBA00042914"/>
    </source>
</evidence>
<dbReference type="EC" id="2.7.11.1" evidence="1"/>
<dbReference type="Pfam" id="PF00069">
    <property type="entry name" value="Pkinase"/>
    <property type="match status" value="2"/>
</dbReference>
<dbReference type="SMART" id="SM00220">
    <property type="entry name" value="S_TKc"/>
    <property type="match status" value="1"/>
</dbReference>
<evidence type="ECO:0000256" key="8">
    <source>
        <dbReference type="ARBA" id="ARBA00022840"/>
    </source>
</evidence>
<keyword evidence="8 19" id="KW-0067">ATP-binding</keyword>
<sequence>MSSNVRSKWTRSKLDSPRLPSRLTEFQDADLSDTFIANNDPWSSVQALEGRVPNYLLLVSLLEHLCSLYEADAEKSKEIFNVLCQQLVKMKVMPSFSFLEEFSVIRAKYKTAFSDLMQAAARTTGTDLRKLHSGVKRPLPGAFSNLRSLSAPQKMSDLLQNGSSRYKEEFVEITRLGKGGFGSVFKVKNKLDGREYAVKKIPLKETDPDLCLKVLREVKVLAHLNHSNVVGYHAAWLEYVTTDNVNSALPRVTTLPTSLKELSDISSLNGIHRIMEVSTDSQSSIVFEGSSQDPSNSGIVFSARRSSTDSVGTGSQQRSAQAESRVRRSLRSSASSSRSSRAPYHASQRGIRRSASSSSLGSMAGIDHGDRVDEEHSEQSENALSGNILKSASVNKRLGMVLFIQMQLCTTTLRDWLVKRNEEISSNGDEVDRAAVMVIFRQLVKGVQYIHSQALLHRDLKPRNIFLQGHRHETGGQPTIFQVKIGDFGLARKEVVVSPGGSSPLVSLIEPLTPLFPPGFSGKDAPTVGVGTCTYASPEQLRNTNYDNKADIFSLGIILFELLCAFGTEMERVTNIKDLRQGKLPQEFCDKWPEESKLILKMTAENPSNRPTAESLLELSLFEEKQAQMGLHLHEKVKEQASEIIELRTKLLKKDEELDSRTAEIMELRRQLHERDEYIKHIFDKMCTECGPKLASQVEKMDTG</sequence>
<evidence type="ECO:0000256" key="9">
    <source>
        <dbReference type="ARBA" id="ARBA00022843"/>
    </source>
</evidence>
<dbReference type="InterPro" id="IPR011009">
    <property type="entry name" value="Kinase-like_dom_sf"/>
</dbReference>
<evidence type="ECO:0000256" key="19">
    <source>
        <dbReference type="PROSITE-ProRule" id="PRU10141"/>
    </source>
</evidence>
<evidence type="ECO:0000256" key="16">
    <source>
        <dbReference type="ARBA" id="ARBA00046654"/>
    </source>
</evidence>
<evidence type="ECO:0000256" key="7">
    <source>
        <dbReference type="ARBA" id="ARBA00022777"/>
    </source>
</evidence>
<evidence type="ECO:0000256" key="20">
    <source>
        <dbReference type="SAM" id="MobiDB-lite"/>
    </source>
</evidence>
<keyword evidence="2" id="KW-0723">Serine/threonine-protein kinase</keyword>
<proteinExistence type="inferred from homology"/>
<evidence type="ECO:0000313" key="23">
    <source>
        <dbReference type="Proteomes" id="UP001159427"/>
    </source>
</evidence>
<evidence type="ECO:0000256" key="10">
    <source>
        <dbReference type="ARBA" id="ARBA00023157"/>
    </source>
</evidence>
<comment type="catalytic activity">
    <reaction evidence="18">
        <text>L-seryl-[protein] + ATP = O-phospho-L-seryl-[protein] + ADP + H(+)</text>
        <dbReference type="Rhea" id="RHEA:17989"/>
        <dbReference type="Rhea" id="RHEA-COMP:9863"/>
        <dbReference type="Rhea" id="RHEA-COMP:11604"/>
        <dbReference type="ChEBI" id="CHEBI:15378"/>
        <dbReference type="ChEBI" id="CHEBI:29999"/>
        <dbReference type="ChEBI" id="CHEBI:30616"/>
        <dbReference type="ChEBI" id="CHEBI:83421"/>
        <dbReference type="ChEBI" id="CHEBI:456216"/>
        <dbReference type="EC" id="2.7.11.1"/>
    </reaction>
    <physiologicalReaction direction="left-to-right" evidence="18">
        <dbReference type="Rhea" id="RHEA:17990"/>
    </physiologicalReaction>
</comment>
<gene>
    <name evidence="22" type="ORF">PEVE_00032510</name>
</gene>
<comment type="catalytic activity">
    <reaction evidence="17">
        <text>L-threonyl-[protein] + ATP = O-phospho-L-threonyl-[protein] + ADP + H(+)</text>
        <dbReference type="Rhea" id="RHEA:46608"/>
        <dbReference type="Rhea" id="RHEA-COMP:11060"/>
        <dbReference type="Rhea" id="RHEA-COMP:11605"/>
        <dbReference type="ChEBI" id="CHEBI:15378"/>
        <dbReference type="ChEBI" id="CHEBI:30013"/>
        <dbReference type="ChEBI" id="CHEBI:30616"/>
        <dbReference type="ChEBI" id="CHEBI:61977"/>
        <dbReference type="ChEBI" id="CHEBI:456216"/>
        <dbReference type="EC" id="2.7.11.1"/>
    </reaction>
    <physiologicalReaction direction="left-to-right" evidence="17">
        <dbReference type="Rhea" id="RHEA:46609"/>
    </physiologicalReaction>
</comment>
<evidence type="ECO:0000256" key="2">
    <source>
        <dbReference type="ARBA" id="ARBA00022527"/>
    </source>
</evidence>
<dbReference type="Gene3D" id="1.10.510.10">
    <property type="entry name" value="Transferase(Phosphotransferase) domain 1"/>
    <property type="match status" value="1"/>
</dbReference>
<evidence type="ECO:0000256" key="18">
    <source>
        <dbReference type="ARBA" id="ARBA00048977"/>
    </source>
</evidence>
<dbReference type="Proteomes" id="UP001159427">
    <property type="component" value="Unassembled WGS sequence"/>
</dbReference>
<keyword evidence="5" id="KW-0677">Repeat</keyword>
<dbReference type="CDD" id="cd13996">
    <property type="entry name" value="STKc_EIF2AK"/>
    <property type="match status" value="1"/>
</dbReference>
<keyword evidence="11" id="KW-0652">Protein synthesis inhibitor</keyword>